<keyword evidence="3" id="KW-0547">Nucleotide-binding</keyword>
<keyword evidence="2 6" id="KW-0808">Transferase</keyword>
<accession>A0A9P6MU49</accession>
<proteinExistence type="inferred from homology"/>
<sequence length="535" mass="58524">MPSMTPSPLRKSFPPHMKVEVNLNPNFKPNGPEHKPWLVQKFGGTSIGKFIDTIAGNIVPSYLTTNRVAVVCSARSSESKSSGTTNRLLRAAASAITPGSNEYIETVQEIRLDHLDAAQKYISNDSNLKRVQEEINLDCDHLKSFLEAAQIINEISPRSKDIIMAVGEKLSCRIVAALLEDRGVEAQFINLENVIDAVFDVNCLDQNFYDYLSRAFAAAVLKCGDRVPVVTGFFGSVPGSLLTSIGRGYTDLAAALIAVGLDAEELQVWKEVDGIFTADPRKVKEARLLNIITPEEASELTYYGSEVIHPFTMEQVIRAQIPIRIKNVMNPLGAGTIIFPDQPSSGSASPNGRNTPPLSSKMLLENGYQLDLSRRHPTAVTIKDNVWVLNIHSNRKSVSHGFFAQIFSTLDRYGITVDLISTSEVHISMALGANVIETEIEKAMEALRTFGTVDVIKELAILSLVGKQMKNMVGISGRMFSTLAKAGINIEMISQGASEINISCVILARQSIQALNVIHEELLRNVGKFAEVQDA</sequence>
<evidence type="ECO:0000256" key="1">
    <source>
        <dbReference type="ARBA" id="ARBA00010122"/>
    </source>
</evidence>
<evidence type="ECO:0000256" key="3">
    <source>
        <dbReference type="ARBA" id="ARBA00022741"/>
    </source>
</evidence>
<dbReference type="InterPro" id="IPR036393">
    <property type="entry name" value="AceGlu_kinase-like_sf"/>
</dbReference>
<feature type="domain" description="ACT" evidence="7">
    <location>
        <begin position="464"/>
        <end position="535"/>
    </location>
</feature>
<evidence type="ECO:0000256" key="4">
    <source>
        <dbReference type="ARBA" id="ARBA00022777"/>
    </source>
</evidence>
<dbReference type="InterPro" id="IPR001048">
    <property type="entry name" value="Asp/Glu/Uridylate_kinase"/>
</dbReference>
<dbReference type="GO" id="GO:0005829">
    <property type="term" value="C:cytosol"/>
    <property type="evidence" value="ECO:0007669"/>
    <property type="project" value="TreeGrafter"/>
</dbReference>
<dbReference type="PANTHER" id="PTHR21499:SF59">
    <property type="entry name" value="ASPARTOKINASE"/>
    <property type="match status" value="1"/>
</dbReference>
<dbReference type="Gene3D" id="3.40.1160.10">
    <property type="entry name" value="Acetylglutamate kinase-like"/>
    <property type="match status" value="1"/>
</dbReference>
<keyword evidence="9" id="KW-1185">Reference proteome</keyword>
<name>A0A9P6MU49_9FUNG</name>
<dbReference type="NCBIfam" id="TIGR00657">
    <property type="entry name" value="asp_kinases"/>
    <property type="match status" value="1"/>
</dbReference>
<organism evidence="8 9">
    <name type="scientific">Entomortierella chlamydospora</name>
    <dbReference type="NCBI Taxonomy" id="101097"/>
    <lineage>
        <taxon>Eukaryota</taxon>
        <taxon>Fungi</taxon>
        <taxon>Fungi incertae sedis</taxon>
        <taxon>Mucoromycota</taxon>
        <taxon>Mortierellomycotina</taxon>
        <taxon>Mortierellomycetes</taxon>
        <taxon>Mortierellales</taxon>
        <taxon>Mortierellaceae</taxon>
        <taxon>Entomortierella</taxon>
    </lineage>
</organism>
<dbReference type="Pfam" id="PF00696">
    <property type="entry name" value="AA_kinase"/>
    <property type="match status" value="1"/>
</dbReference>
<dbReference type="Pfam" id="PF22468">
    <property type="entry name" value="ACT_9"/>
    <property type="match status" value="1"/>
</dbReference>
<evidence type="ECO:0000259" key="7">
    <source>
        <dbReference type="PROSITE" id="PS51671"/>
    </source>
</evidence>
<evidence type="ECO:0000256" key="2">
    <source>
        <dbReference type="ARBA" id="ARBA00022679"/>
    </source>
</evidence>
<dbReference type="PANTHER" id="PTHR21499">
    <property type="entry name" value="ASPARTATE KINASE"/>
    <property type="match status" value="1"/>
</dbReference>
<evidence type="ECO:0000256" key="5">
    <source>
        <dbReference type="ARBA" id="ARBA00022840"/>
    </source>
</evidence>
<dbReference type="EMBL" id="JAAAID010000962">
    <property type="protein sequence ID" value="KAG0012591.1"/>
    <property type="molecule type" value="Genomic_DNA"/>
</dbReference>
<comment type="caution">
    <text evidence="8">The sequence shown here is derived from an EMBL/GenBank/DDBJ whole genome shotgun (WGS) entry which is preliminary data.</text>
</comment>
<dbReference type="Proteomes" id="UP000703661">
    <property type="component" value="Unassembled WGS sequence"/>
</dbReference>
<keyword evidence="5" id="KW-0067">ATP-binding</keyword>
<dbReference type="GO" id="GO:0009089">
    <property type="term" value="P:lysine biosynthetic process via diaminopimelate"/>
    <property type="evidence" value="ECO:0007669"/>
    <property type="project" value="TreeGrafter"/>
</dbReference>
<dbReference type="GO" id="GO:0009090">
    <property type="term" value="P:homoserine biosynthetic process"/>
    <property type="evidence" value="ECO:0007669"/>
    <property type="project" value="TreeGrafter"/>
</dbReference>
<dbReference type="GO" id="GO:0005524">
    <property type="term" value="F:ATP binding"/>
    <property type="evidence" value="ECO:0007669"/>
    <property type="project" value="UniProtKB-KW"/>
</dbReference>
<evidence type="ECO:0000313" key="9">
    <source>
        <dbReference type="Proteomes" id="UP000703661"/>
    </source>
</evidence>
<dbReference type="InterPro" id="IPR045865">
    <property type="entry name" value="ACT-like_dom_sf"/>
</dbReference>
<comment type="similarity">
    <text evidence="1 6">Belongs to the aspartokinase family.</text>
</comment>
<dbReference type="GO" id="GO:0071266">
    <property type="term" value="P:'de novo' L-methionine biosynthetic process"/>
    <property type="evidence" value="ECO:0007669"/>
    <property type="project" value="UniProtKB-ARBA"/>
</dbReference>
<dbReference type="InterPro" id="IPR054352">
    <property type="entry name" value="ACT_Aspartokinase"/>
</dbReference>
<dbReference type="OrthoDB" id="4323675at2759"/>
<protein>
    <recommendedName>
        <fullName evidence="6">Aspartokinase</fullName>
        <ecNumber evidence="6">2.7.2.4</ecNumber>
    </recommendedName>
</protein>
<evidence type="ECO:0000313" key="8">
    <source>
        <dbReference type="EMBL" id="KAG0012591.1"/>
    </source>
</evidence>
<dbReference type="FunFam" id="3.30.2130.10:FF:000001">
    <property type="entry name" value="Bifunctional aspartokinase/homoserine dehydrogenase"/>
    <property type="match status" value="1"/>
</dbReference>
<dbReference type="SUPFAM" id="SSF55021">
    <property type="entry name" value="ACT-like"/>
    <property type="match status" value="2"/>
</dbReference>
<keyword evidence="4 6" id="KW-0418">Kinase</keyword>
<dbReference type="AlphaFoldDB" id="A0A9P6MU49"/>
<dbReference type="PROSITE" id="PS00324">
    <property type="entry name" value="ASPARTOKINASE"/>
    <property type="match status" value="1"/>
</dbReference>
<dbReference type="Gene3D" id="3.30.2130.10">
    <property type="entry name" value="VC0802-like"/>
    <property type="match status" value="1"/>
</dbReference>
<dbReference type="PROSITE" id="PS51671">
    <property type="entry name" value="ACT"/>
    <property type="match status" value="1"/>
</dbReference>
<dbReference type="InterPro" id="IPR001341">
    <property type="entry name" value="Asp_kinase"/>
</dbReference>
<dbReference type="FunFam" id="3.40.1160.10:FF:000023">
    <property type="entry name" value="Probable aspartokinase"/>
    <property type="match status" value="1"/>
</dbReference>
<evidence type="ECO:0000256" key="6">
    <source>
        <dbReference type="RuleBase" id="RU003448"/>
    </source>
</evidence>
<comment type="catalytic activity">
    <reaction evidence="6">
        <text>L-aspartate + ATP = 4-phospho-L-aspartate + ADP</text>
        <dbReference type="Rhea" id="RHEA:23776"/>
        <dbReference type="ChEBI" id="CHEBI:29991"/>
        <dbReference type="ChEBI" id="CHEBI:30616"/>
        <dbReference type="ChEBI" id="CHEBI:57535"/>
        <dbReference type="ChEBI" id="CHEBI:456216"/>
        <dbReference type="EC" id="2.7.2.4"/>
    </reaction>
</comment>
<dbReference type="InterPro" id="IPR018042">
    <property type="entry name" value="Aspartate_kinase_CS"/>
</dbReference>
<gene>
    <name evidence="8" type="primary">HOM3_2</name>
    <name evidence="8" type="ORF">BGZ80_011643</name>
</gene>
<reference evidence="8" key="1">
    <citation type="journal article" date="2020" name="Fungal Divers.">
        <title>Resolving the Mortierellaceae phylogeny through synthesis of multi-gene phylogenetics and phylogenomics.</title>
        <authorList>
            <person name="Vandepol N."/>
            <person name="Liber J."/>
            <person name="Desiro A."/>
            <person name="Na H."/>
            <person name="Kennedy M."/>
            <person name="Barry K."/>
            <person name="Grigoriev I.V."/>
            <person name="Miller A.N."/>
            <person name="O'Donnell K."/>
            <person name="Stajich J.E."/>
            <person name="Bonito G."/>
        </authorList>
    </citation>
    <scope>NUCLEOTIDE SEQUENCE</scope>
    <source>
        <strain evidence="8">NRRL 2769</strain>
    </source>
</reference>
<dbReference type="EC" id="2.7.2.4" evidence="6"/>
<dbReference type="GO" id="GO:0009088">
    <property type="term" value="P:threonine biosynthetic process"/>
    <property type="evidence" value="ECO:0007669"/>
    <property type="project" value="UniProtKB-ARBA"/>
</dbReference>
<dbReference type="GO" id="GO:0004072">
    <property type="term" value="F:aspartate kinase activity"/>
    <property type="evidence" value="ECO:0007669"/>
    <property type="project" value="UniProtKB-EC"/>
</dbReference>
<dbReference type="SUPFAM" id="SSF53633">
    <property type="entry name" value="Carbamate kinase-like"/>
    <property type="match status" value="1"/>
</dbReference>
<dbReference type="InterPro" id="IPR002912">
    <property type="entry name" value="ACT_dom"/>
</dbReference>